<dbReference type="Proteomes" id="UP001607302">
    <property type="component" value="Unassembled WGS sequence"/>
</dbReference>
<accession>A0ABD2BDA7</accession>
<feature type="compositionally biased region" description="Polar residues" evidence="1">
    <location>
        <begin position="1"/>
        <end position="20"/>
    </location>
</feature>
<organism evidence="2 3">
    <name type="scientific">Vespula squamosa</name>
    <name type="common">Southern yellow jacket</name>
    <name type="synonym">Wasp</name>
    <dbReference type="NCBI Taxonomy" id="30214"/>
    <lineage>
        <taxon>Eukaryota</taxon>
        <taxon>Metazoa</taxon>
        <taxon>Ecdysozoa</taxon>
        <taxon>Arthropoda</taxon>
        <taxon>Hexapoda</taxon>
        <taxon>Insecta</taxon>
        <taxon>Pterygota</taxon>
        <taxon>Neoptera</taxon>
        <taxon>Endopterygota</taxon>
        <taxon>Hymenoptera</taxon>
        <taxon>Apocrita</taxon>
        <taxon>Aculeata</taxon>
        <taxon>Vespoidea</taxon>
        <taxon>Vespidae</taxon>
        <taxon>Vespinae</taxon>
        <taxon>Vespula</taxon>
    </lineage>
</organism>
<proteinExistence type="predicted"/>
<protein>
    <submittedName>
        <fullName evidence="2">Uncharacterized protein</fullName>
    </submittedName>
</protein>
<keyword evidence="3" id="KW-1185">Reference proteome</keyword>
<gene>
    <name evidence="2" type="ORF">V1478_005146</name>
</gene>
<name>A0ABD2BDA7_VESSQ</name>
<reference evidence="2 3" key="1">
    <citation type="journal article" date="2024" name="Ann. Entomol. Soc. Am.">
        <title>Genomic analyses of the southern and eastern yellowjacket wasps (Hymenoptera: Vespidae) reveal evolutionary signatures of social life.</title>
        <authorList>
            <person name="Catto M.A."/>
            <person name="Caine P.B."/>
            <person name="Orr S.E."/>
            <person name="Hunt B.G."/>
            <person name="Goodisman M.A.D."/>
        </authorList>
    </citation>
    <scope>NUCLEOTIDE SEQUENCE [LARGE SCALE GENOMIC DNA]</scope>
    <source>
        <strain evidence="2">233</strain>
        <tissue evidence="2">Head and thorax</tissue>
    </source>
</reference>
<feature type="region of interest" description="Disordered" evidence="1">
    <location>
        <begin position="1"/>
        <end position="22"/>
    </location>
</feature>
<sequence>MRVGGSSTQQLEASPISKNGVNGKGVTAAAKRIIDRVAFIDRSCSGGCGSRPLQAFPTWKL</sequence>
<comment type="caution">
    <text evidence="2">The sequence shown here is derived from an EMBL/GenBank/DDBJ whole genome shotgun (WGS) entry which is preliminary data.</text>
</comment>
<dbReference type="AlphaFoldDB" id="A0ABD2BDA7"/>
<evidence type="ECO:0000313" key="2">
    <source>
        <dbReference type="EMBL" id="KAL2730733.1"/>
    </source>
</evidence>
<evidence type="ECO:0000256" key="1">
    <source>
        <dbReference type="SAM" id="MobiDB-lite"/>
    </source>
</evidence>
<dbReference type="EMBL" id="JAUDFV010000110">
    <property type="protein sequence ID" value="KAL2730733.1"/>
    <property type="molecule type" value="Genomic_DNA"/>
</dbReference>
<evidence type="ECO:0000313" key="3">
    <source>
        <dbReference type="Proteomes" id="UP001607302"/>
    </source>
</evidence>